<dbReference type="AlphaFoldDB" id="A0A834A755"/>
<protein>
    <submittedName>
        <fullName evidence="1">Uncharacterized protein</fullName>
    </submittedName>
</protein>
<proteinExistence type="predicted"/>
<evidence type="ECO:0000313" key="1">
    <source>
        <dbReference type="EMBL" id="KAF6109692.1"/>
    </source>
</evidence>
<comment type="caution">
    <text evidence="1">The sequence shown here is derived from an EMBL/GenBank/DDBJ whole genome shotgun (WGS) entry which is preliminary data.</text>
</comment>
<name>A0A834A755_9CHIR</name>
<accession>A0A834A755</accession>
<dbReference type="EMBL" id="JABVXQ010000005">
    <property type="protein sequence ID" value="KAF6109692.1"/>
    <property type="molecule type" value="Genomic_DNA"/>
</dbReference>
<sequence length="187" mass="21398">MLHLFKSSVETGNIVLCEETGYGFRVFTLSSISLEEHIITQRMDLNPEGEEYEMRLQKAERCESRSGRCALASTSFPEMMVSFSEREMINEKPQKCFYQRNKMIKFTFSKDHLLTSVSAASSCVHCPHLNAVNRQKFPGMMVFNYCEHVFLLTLTVIQLNPPGLGECPLATLHLEHFVYIQVITCVC</sequence>
<dbReference type="Proteomes" id="UP000664940">
    <property type="component" value="Unassembled WGS sequence"/>
</dbReference>
<reference evidence="1 2" key="1">
    <citation type="journal article" date="2020" name="Nature">
        <title>Six reference-quality genomes reveal evolution of bat adaptations.</title>
        <authorList>
            <person name="Jebb D."/>
            <person name="Huang Z."/>
            <person name="Pippel M."/>
            <person name="Hughes G.M."/>
            <person name="Lavrichenko K."/>
            <person name="Devanna P."/>
            <person name="Winkler S."/>
            <person name="Jermiin L.S."/>
            <person name="Skirmuntt E.C."/>
            <person name="Katzourakis A."/>
            <person name="Burkitt-Gray L."/>
            <person name="Ray D.A."/>
            <person name="Sullivan K.A.M."/>
            <person name="Roscito J.G."/>
            <person name="Kirilenko B.M."/>
            <person name="Davalos L.M."/>
            <person name="Corthals A.P."/>
            <person name="Power M.L."/>
            <person name="Jones G."/>
            <person name="Ransome R.D."/>
            <person name="Dechmann D.K.N."/>
            <person name="Locatelli A.G."/>
            <person name="Puechmaille S.J."/>
            <person name="Fedrigo O."/>
            <person name="Jarvis E.D."/>
            <person name="Hiller M."/>
            <person name="Vernes S.C."/>
            <person name="Myers E.W."/>
            <person name="Teeling E.C."/>
        </authorList>
    </citation>
    <scope>NUCLEOTIDE SEQUENCE [LARGE SCALE GENOMIC DNA]</scope>
    <source>
        <strain evidence="1">Bat1K_MPI-CBG_1</strain>
    </source>
</reference>
<gene>
    <name evidence="1" type="ORF">HJG60_010921</name>
</gene>
<evidence type="ECO:0000313" key="2">
    <source>
        <dbReference type="Proteomes" id="UP000664940"/>
    </source>
</evidence>
<organism evidence="1 2">
    <name type="scientific">Phyllostomus discolor</name>
    <name type="common">pale spear-nosed bat</name>
    <dbReference type="NCBI Taxonomy" id="89673"/>
    <lineage>
        <taxon>Eukaryota</taxon>
        <taxon>Metazoa</taxon>
        <taxon>Chordata</taxon>
        <taxon>Craniata</taxon>
        <taxon>Vertebrata</taxon>
        <taxon>Euteleostomi</taxon>
        <taxon>Mammalia</taxon>
        <taxon>Eutheria</taxon>
        <taxon>Laurasiatheria</taxon>
        <taxon>Chiroptera</taxon>
        <taxon>Yangochiroptera</taxon>
        <taxon>Phyllostomidae</taxon>
        <taxon>Phyllostominae</taxon>
        <taxon>Phyllostomus</taxon>
    </lineage>
</organism>